<accession>A0ABS4AQ93</accession>
<dbReference type="RefSeq" id="WP_209350383.1">
    <property type="nucleotide sequence ID" value="NZ_JAGIYZ010000002.1"/>
</dbReference>
<evidence type="ECO:0000313" key="3">
    <source>
        <dbReference type="Proteomes" id="UP000680815"/>
    </source>
</evidence>
<feature type="transmembrane region" description="Helical" evidence="1">
    <location>
        <begin position="127"/>
        <end position="148"/>
    </location>
</feature>
<feature type="transmembrane region" description="Helical" evidence="1">
    <location>
        <begin position="86"/>
        <end position="106"/>
    </location>
</feature>
<feature type="transmembrane region" description="Helical" evidence="1">
    <location>
        <begin position="51"/>
        <end position="74"/>
    </location>
</feature>
<proteinExistence type="predicted"/>
<dbReference type="EMBL" id="JAGIYZ010000002">
    <property type="protein sequence ID" value="MBP0463001.1"/>
    <property type="molecule type" value="Genomic_DNA"/>
</dbReference>
<keyword evidence="1" id="KW-0812">Transmembrane</keyword>
<protein>
    <recommendedName>
        <fullName evidence="4">Copper resistance protein D domain-containing protein</fullName>
    </recommendedName>
</protein>
<feature type="transmembrane region" description="Helical" evidence="1">
    <location>
        <begin position="6"/>
        <end position="30"/>
    </location>
</feature>
<evidence type="ECO:0000313" key="2">
    <source>
        <dbReference type="EMBL" id="MBP0463001.1"/>
    </source>
</evidence>
<gene>
    <name evidence="2" type="ORF">J5Y09_03690</name>
</gene>
<evidence type="ECO:0008006" key="4">
    <source>
        <dbReference type="Google" id="ProtNLM"/>
    </source>
</evidence>
<keyword evidence="1" id="KW-1133">Transmembrane helix</keyword>
<keyword evidence="3" id="KW-1185">Reference proteome</keyword>
<name>A0ABS4AQ93_9PROT</name>
<dbReference type="Proteomes" id="UP000680815">
    <property type="component" value="Unassembled WGS sequence"/>
</dbReference>
<comment type="caution">
    <text evidence="2">The sequence shown here is derived from an EMBL/GenBank/DDBJ whole genome shotgun (WGS) entry which is preliminary data.</text>
</comment>
<sequence length="153" mass="16446">MASLIYVLHLIAAVLWVGGMAFAILVLRPAAHDALEAPQRLALMQGVFRRFFLVLWHVVPIVLLTGWALLGGWYWGFGASVWHVHVMHLTGLVMTGVFLAVFLGPWRGMRAALAAGDRPAAAAALDRIRLGVTLNLGLGLLTVAVAGWGRFGG</sequence>
<reference evidence="2 3" key="1">
    <citation type="submission" date="2021-03" db="EMBL/GenBank/DDBJ databases">
        <authorList>
            <person name="So Y."/>
        </authorList>
    </citation>
    <scope>NUCLEOTIDE SEQUENCE [LARGE SCALE GENOMIC DNA]</scope>
    <source>
        <strain evidence="2 3">PWR1</strain>
    </source>
</reference>
<evidence type="ECO:0000256" key="1">
    <source>
        <dbReference type="SAM" id="Phobius"/>
    </source>
</evidence>
<organism evidence="2 3">
    <name type="scientific">Roseomonas nitratireducens</name>
    <dbReference type="NCBI Taxonomy" id="2820810"/>
    <lineage>
        <taxon>Bacteria</taxon>
        <taxon>Pseudomonadati</taxon>
        <taxon>Pseudomonadota</taxon>
        <taxon>Alphaproteobacteria</taxon>
        <taxon>Acetobacterales</taxon>
        <taxon>Roseomonadaceae</taxon>
        <taxon>Roseomonas</taxon>
    </lineage>
</organism>
<keyword evidence="1" id="KW-0472">Membrane</keyword>